<feature type="domain" description="HTH arsR-type" evidence="4">
    <location>
        <begin position="1"/>
        <end position="97"/>
    </location>
</feature>
<dbReference type="InterPro" id="IPR011991">
    <property type="entry name" value="ArsR-like_HTH"/>
</dbReference>
<name>A0A933LQ73_UNCTE</name>
<sequence>MDEIFELHAEICKVFSNAKRLEILSILRDKEMTASDLIEKTGLNKANLSQHMNVFKTKGVVLTRRVGANIFYRISNSKIIEACDLMREVLLEQLQQKGNIVTRLTTP</sequence>
<gene>
    <name evidence="5" type="ORF">HY730_03340</name>
</gene>
<dbReference type="InterPro" id="IPR051081">
    <property type="entry name" value="HTH_MetalResp_TranReg"/>
</dbReference>
<dbReference type="PROSITE" id="PS50987">
    <property type="entry name" value="HTH_ARSR_2"/>
    <property type="match status" value="1"/>
</dbReference>
<evidence type="ECO:0000259" key="4">
    <source>
        <dbReference type="PROSITE" id="PS50987"/>
    </source>
</evidence>
<evidence type="ECO:0000313" key="5">
    <source>
        <dbReference type="EMBL" id="MBI4595394.1"/>
    </source>
</evidence>
<keyword evidence="1" id="KW-0805">Transcription regulation</keyword>
<evidence type="ECO:0000313" key="6">
    <source>
        <dbReference type="Proteomes" id="UP000772181"/>
    </source>
</evidence>
<dbReference type="AlphaFoldDB" id="A0A933LQ73"/>
<keyword evidence="3" id="KW-0804">Transcription</keyword>
<proteinExistence type="predicted"/>
<dbReference type="Proteomes" id="UP000772181">
    <property type="component" value="Unassembled WGS sequence"/>
</dbReference>
<reference evidence="5" key="1">
    <citation type="submission" date="2020-07" db="EMBL/GenBank/DDBJ databases">
        <title>Huge and variable diversity of episymbiotic CPR bacteria and DPANN archaea in groundwater ecosystems.</title>
        <authorList>
            <person name="He C.Y."/>
            <person name="Keren R."/>
            <person name="Whittaker M."/>
            <person name="Farag I.F."/>
            <person name="Doudna J."/>
            <person name="Cate J.H.D."/>
            <person name="Banfield J.F."/>
        </authorList>
    </citation>
    <scope>NUCLEOTIDE SEQUENCE</scope>
    <source>
        <strain evidence="5">NC_groundwater_1482_Ag_S-0.65um_47_24</strain>
    </source>
</reference>
<dbReference type="InterPro" id="IPR001845">
    <property type="entry name" value="HTH_ArsR_DNA-bd_dom"/>
</dbReference>
<dbReference type="PANTHER" id="PTHR33154:SF33">
    <property type="entry name" value="TRANSCRIPTIONAL REPRESSOR SDPR"/>
    <property type="match status" value="1"/>
</dbReference>
<dbReference type="Pfam" id="PF01022">
    <property type="entry name" value="HTH_5"/>
    <property type="match status" value="1"/>
</dbReference>
<evidence type="ECO:0000256" key="2">
    <source>
        <dbReference type="ARBA" id="ARBA00023125"/>
    </source>
</evidence>
<protein>
    <submittedName>
        <fullName evidence="5">Helix-turn-helix transcriptional regulator</fullName>
    </submittedName>
</protein>
<dbReference type="PANTHER" id="PTHR33154">
    <property type="entry name" value="TRANSCRIPTIONAL REGULATOR, ARSR FAMILY"/>
    <property type="match status" value="1"/>
</dbReference>
<comment type="caution">
    <text evidence="5">The sequence shown here is derived from an EMBL/GenBank/DDBJ whole genome shotgun (WGS) entry which is preliminary data.</text>
</comment>
<dbReference type="GO" id="GO:0003677">
    <property type="term" value="F:DNA binding"/>
    <property type="evidence" value="ECO:0007669"/>
    <property type="project" value="UniProtKB-KW"/>
</dbReference>
<dbReference type="EMBL" id="JACQWF010000148">
    <property type="protein sequence ID" value="MBI4595394.1"/>
    <property type="molecule type" value="Genomic_DNA"/>
</dbReference>
<dbReference type="NCBIfam" id="NF033788">
    <property type="entry name" value="HTH_metalloreg"/>
    <property type="match status" value="1"/>
</dbReference>
<evidence type="ECO:0000256" key="3">
    <source>
        <dbReference type="ARBA" id="ARBA00023163"/>
    </source>
</evidence>
<organism evidence="5 6">
    <name type="scientific">Tectimicrobiota bacterium</name>
    <dbReference type="NCBI Taxonomy" id="2528274"/>
    <lineage>
        <taxon>Bacteria</taxon>
        <taxon>Pseudomonadati</taxon>
        <taxon>Nitrospinota/Tectimicrobiota group</taxon>
        <taxon>Candidatus Tectimicrobiota</taxon>
    </lineage>
</organism>
<dbReference type="SUPFAM" id="SSF46785">
    <property type="entry name" value="Winged helix' DNA-binding domain"/>
    <property type="match status" value="1"/>
</dbReference>
<dbReference type="InterPro" id="IPR036388">
    <property type="entry name" value="WH-like_DNA-bd_sf"/>
</dbReference>
<dbReference type="GO" id="GO:0003700">
    <property type="term" value="F:DNA-binding transcription factor activity"/>
    <property type="evidence" value="ECO:0007669"/>
    <property type="project" value="InterPro"/>
</dbReference>
<dbReference type="InterPro" id="IPR036390">
    <property type="entry name" value="WH_DNA-bd_sf"/>
</dbReference>
<accession>A0A933LQ73</accession>
<dbReference type="SMART" id="SM00418">
    <property type="entry name" value="HTH_ARSR"/>
    <property type="match status" value="1"/>
</dbReference>
<dbReference type="CDD" id="cd00090">
    <property type="entry name" value="HTH_ARSR"/>
    <property type="match status" value="1"/>
</dbReference>
<dbReference type="Gene3D" id="1.10.10.10">
    <property type="entry name" value="Winged helix-like DNA-binding domain superfamily/Winged helix DNA-binding domain"/>
    <property type="match status" value="1"/>
</dbReference>
<evidence type="ECO:0000256" key="1">
    <source>
        <dbReference type="ARBA" id="ARBA00023015"/>
    </source>
</evidence>
<dbReference type="PRINTS" id="PR00778">
    <property type="entry name" value="HTHARSR"/>
</dbReference>
<keyword evidence="2" id="KW-0238">DNA-binding</keyword>